<dbReference type="EMBL" id="QWEX01000001">
    <property type="protein sequence ID" value="RXV73655.1"/>
    <property type="molecule type" value="Genomic_DNA"/>
</dbReference>
<accession>A0A4Q2AUU1</accession>
<protein>
    <submittedName>
        <fullName evidence="1">Uncharacterized protein</fullName>
    </submittedName>
</protein>
<dbReference type="Proteomes" id="UP000289650">
    <property type="component" value="Unassembled WGS sequence"/>
</dbReference>
<dbReference type="OrthoDB" id="9025454at2"/>
<dbReference type="AlphaFoldDB" id="A0A4Q2AUU1"/>
<name>A0A4Q2AUU1_9BURK</name>
<sequence>MTEKAAPGQPFLHLRGAQSGCLQSTVTGARGNPAKPRHAVLSGTFRRELWYRFCDMLRARKF</sequence>
<reference evidence="1 2" key="1">
    <citation type="submission" date="2018-08" db="EMBL/GenBank/DDBJ databases">
        <title>Mountain-cultivated ginseng endophyte, Burkholderia stabilis and its activity against ginseng root rot disease.</title>
        <authorList>
            <person name="Tapan Kumar M."/>
            <person name="Bae H."/>
            <person name="Shanmugam G."/>
            <person name="Jeon J."/>
        </authorList>
    </citation>
    <scope>NUCLEOTIDE SEQUENCE [LARGE SCALE GENOMIC DNA]</scope>
    <source>
        <strain evidence="1 2">EB159</strain>
    </source>
</reference>
<evidence type="ECO:0000313" key="1">
    <source>
        <dbReference type="EMBL" id="RXV73655.1"/>
    </source>
</evidence>
<comment type="caution">
    <text evidence="1">The sequence shown here is derived from an EMBL/GenBank/DDBJ whole genome shotgun (WGS) entry which is preliminary data.</text>
</comment>
<evidence type="ECO:0000313" key="2">
    <source>
        <dbReference type="Proteomes" id="UP000289650"/>
    </source>
</evidence>
<proteinExistence type="predicted"/>
<gene>
    <name evidence="1" type="ORF">D1006_15840</name>
</gene>
<organism evidence="1 2">
    <name type="scientific">Burkholderia stabilis</name>
    <dbReference type="NCBI Taxonomy" id="95485"/>
    <lineage>
        <taxon>Bacteria</taxon>
        <taxon>Pseudomonadati</taxon>
        <taxon>Pseudomonadota</taxon>
        <taxon>Betaproteobacteria</taxon>
        <taxon>Burkholderiales</taxon>
        <taxon>Burkholderiaceae</taxon>
        <taxon>Burkholderia</taxon>
        <taxon>Burkholderia cepacia complex</taxon>
    </lineage>
</organism>